<organism evidence="10 11">
    <name type="scientific">Anaerobacillus alkalilacustris</name>
    <dbReference type="NCBI Taxonomy" id="393763"/>
    <lineage>
        <taxon>Bacteria</taxon>
        <taxon>Bacillati</taxon>
        <taxon>Bacillota</taxon>
        <taxon>Bacilli</taxon>
        <taxon>Bacillales</taxon>
        <taxon>Bacillaceae</taxon>
        <taxon>Anaerobacillus</taxon>
    </lineage>
</organism>
<name>A0A1S2LZM0_9BACI</name>
<dbReference type="AlphaFoldDB" id="A0A1S2LZM0"/>
<comment type="subcellular location">
    <subcellularLocation>
        <location evidence="1">Cell membrane</location>
        <topology evidence="1">Peripheral membrane protein</topology>
    </subcellularLocation>
</comment>
<dbReference type="InterPro" id="IPR027417">
    <property type="entry name" value="P-loop_NTPase"/>
</dbReference>
<evidence type="ECO:0000256" key="8">
    <source>
        <dbReference type="ARBA" id="ARBA00023136"/>
    </source>
</evidence>
<accession>A0A1S2LZM0</accession>
<dbReference type="InterPro" id="IPR003439">
    <property type="entry name" value="ABC_transporter-like_ATP-bd"/>
</dbReference>
<keyword evidence="5" id="KW-0547">Nucleotide-binding</keyword>
<dbReference type="NCBIfam" id="NF010156">
    <property type="entry name" value="PRK13635.1"/>
    <property type="match status" value="1"/>
</dbReference>
<protein>
    <submittedName>
        <fullName evidence="10">Energy-coupling factor transporter ATPase</fullName>
    </submittedName>
</protein>
<evidence type="ECO:0000259" key="9">
    <source>
        <dbReference type="PROSITE" id="PS50893"/>
    </source>
</evidence>
<evidence type="ECO:0000256" key="1">
    <source>
        <dbReference type="ARBA" id="ARBA00004202"/>
    </source>
</evidence>
<dbReference type="InterPro" id="IPR003593">
    <property type="entry name" value="AAA+_ATPase"/>
</dbReference>
<dbReference type="GO" id="GO:0043190">
    <property type="term" value="C:ATP-binding cassette (ABC) transporter complex"/>
    <property type="evidence" value="ECO:0007669"/>
    <property type="project" value="TreeGrafter"/>
</dbReference>
<dbReference type="InterPro" id="IPR050095">
    <property type="entry name" value="ECF_ABC_transporter_ATP-bd"/>
</dbReference>
<keyword evidence="11" id="KW-1185">Reference proteome</keyword>
<dbReference type="FunFam" id="3.40.50.300:FF:000224">
    <property type="entry name" value="Energy-coupling factor transporter ATP-binding protein EcfA"/>
    <property type="match status" value="1"/>
</dbReference>
<keyword evidence="7" id="KW-1278">Translocase</keyword>
<evidence type="ECO:0000313" key="10">
    <source>
        <dbReference type="EMBL" id="OIJ17167.1"/>
    </source>
</evidence>
<keyword evidence="4" id="KW-1003">Cell membrane</keyword>
<evidence type="ECO:0000256" key="6">
    <source>
        <dbReference type="ARBA" id="ARBA00022840"/>
    </source>
</evidence>
<gene>
    <name evidence="10" type="ORF">BKP37_01130</name>
</gene>
<dbReference type="GO" id="GO:0042626">
    <property type="term" value="F:ATPase-coupled transmembrane transporter activity"/>
    <property type="evidence" value="ECO:0007669"/>
    <property type="project" value="TreeGrafter"/>
</dbReference>
<evidence type="ECO:0000256" key="4">
    <source>
        <dbReference type="ARBA" id="ARBA00022475"/>
    </source>
</evidence>
<dbReference type="Gene3D" id="3.40.50.300">
    <property type="entry name" value="P-loop containing nucleotide triphosphate hydrolases"/>
    <property type="match status" value="1"/>
</dbReference>
<dbReference type="EMBL" id="MLQR01000001">
    <property type="protein sequence ID" value="OIJ17167.1"/>
    <property type="molecule type" value="Genomic_DNA"/>
</dbReference>
<dbReference type="PROSITE" id="PS00211">
    <property type="entry name" value="ABC_TRANSPORTER_1"/>
    <property type="match status" value="1"/>
</dbReference>
<dbReference type="GO" id="GO:0016887">
    <property type="term" value="F:ATP hydrolysis activity"/>
    <property type="evidence" value="ECO:0007669"/>
    <property type="project" value="InterPro"/>
</dbReference>
<dbReference type="SMART" id="SM00382">
    <property type="entry name" value="AAA"/>
    <property type="match status" value="1"/>
</dbReference>
<sequence>MCDTLIRINGLSFKYDEESLNVLNNIHMQVCKGEWISIVGHNGSGKSTLAKFLNGLLIPTQPNIVTVEELDSYDEESVWKVRNKVGMVFQNPDNQMVATTVRDDVAFGLENIGIKREEMLNRIDWALHKVKMENYLEHEPHRLSGGQKQRVAIAGIIAMRPSVLILDEATSMLDPLGRKEVLDTVWQLNKEEGMTVINITHDLEETVISDKIIVMNKGEISTYGSPKEVFAQGEKLVGAGLDLPFSLQIQQLIKEKGYNIPTACLTKKELVNELWRLKSKT</sequence>
<keyword evidence="6" id="KW-0067">ATP-binding</keyword>
<keyword evidence="8" id="KW-0472">Membrane</keyword>
<evidence type="ECO:0000313" key="11">
    <source>
        <dbReference type="Proteomes" id="UP000179524"/>
    </source>
</evidence>
<comment type="similarity">
    <text evidence="2">Belongs to the ABC transporter superfamily.</text>
</comment>
<dbReference type="InterPro" id="IPR030947">
    <property type="entry name" value="EcfA_1"/>
</dbReference>
<reference evidence="10 11" key="1">
    <citation type="submission" date="2016-10" db="EMBL/GenBank/DDBJ databases">
        <title>Draft genome sequences of four alkaliphilic bacteria belonging to the Anaerobacillus genus.</title>
        <authorList>
            <person name="Bassil N.M."/>
            <person name="Lloyd J.R."/>
        </authorList>
    </citation>
    <scope>NUCLEOTIDE SEQUENCE [LARGE SCALE GENOMIC DNA]</scope>
    <source>
        <strain evidence="10 11">DSM 18345</strain>
    </source>
</reference>
<dbReference type="PANTHER" id="PTHR43553">
    <property type="entry name" value="HEAVY METAL TRANSPORTER"/>
    <property type="match status" value="1"/>
</dbReference>
<dbReference type="GO" id="GO:0005524">
    <property type="term" value="F:ATP binding"/>
    <property type="evidence" value="ECO:0007669"/>
    <property type="project" value="UniProtKB-KW"/>
</dbReference>
<keyword evidence="3" id="KW-0813">Transport</keyword>
<dbReference type="GO" id="GO:0015087">
    <property type="term" value="F:cobalt ion transmembrane transporter activity"/>
    <property type="evidence" value="ECO:0007669"/>
    <property type="project" value="UniProtKB-ARBA"/>
</dbReference>
<dbReference type="PROSITE" id="PS50893">
    <property type="entry name" value="ABC_TRANSPORTER_2"/>
    <property type="match status" value="1"/>
</dbReference>
<evidence type="ECO:0000256" key="3">
    <source>
        <dbReference type="ARBA" id="ARBA00022448"/>
    </source>
</evidence>
<dbReference type="NCBIfam" id="NF010167">
    <property type="entry name" value="PRK13648.1"/>
    <property type="match status" value="1"/>
</dbReference>
<dbReference type="InterPro" id="IPR015856">
    <property type="entry name" value="ABC_transpr_CbiO/EcfA_su"/>
</dbReference>
<proteinExistence type="inferred from homology"/>
<dbReference type="Pfam" id="PF00005">
    <property type="entry name" value="ABC_tran"/>
    <property type="match status" value="1"/>
</dbReference>
<dbReference type="PANTHER" id="PTHR43553:SF24">
    <property type="entry name" value="ENERGY-COUPLING FACTOR TRANSPORTER ATP-BINDING PROTEIN ECFA1"/>
    <property type="match status" value="1"/>
</dbReference>
<dbReference type="OrthoDB" id="9784332at2"/>
<evidence type="ECO:0000256" key="7">
    <source>
        <dbReference type="ARBA" id="ARBA00022967"/>
    </source>
</evidence>
<dbReference type="Proteomes" id="UP000179524">
    <property type="component" value="Unassembled WGS sequence"/>
</dbReference>
<dbReference type="InterPro" id="IPR017871">
    <property type="entry name" value="ABC_transporter-like_CS"/>
</dbReference>
<evidence type="ECO:0000256" key="5">
    <source>
        <dbReference type="ARBA" id="ARBA00022741"/>
    </source>
</evidence>
<comment type="caution">
    <text evidence="10">The sequence shown here is derived from an EMBL/GenBank/DDBJ whole genome shotgun (WGS) entry which is preliminary data.</text>
</comment>
<dbReference type="CDD" id="cd03225">
    <property type="entry name" value="ABC_cobalt_CbiO_domain1"/>
    <property type="match status" value="1"/>
</dbReference>
<dbReference type="NCBIfam" id="TIGR04520">
    <property type="entry name" value="ECF_ATPase_1"/>
    <property type="match status" value="1"/>
</dbReference>
<evidence type="ECO:0000256" key="2">
    <source>
        <dbReference type="ARBA" id="ARBA00005417"/>
    </source>
</evidence>
<dbReference type="RefSeq" id="WP_071307893.1">
    <property type="nucleotide sequence ID" value="NZ_MLQR01000001.1"/>
</dbReference>
<dbReference type="SUPFAM" id="SSF52540">
    <property type="entry name" value="P-loop containing nucleoside triphosphate hydrolases"/>
    <property type="match status" value="1"/>
</dbReference>
<feature type="domain" description="ABC transporter" evidence="9">
    <location>
        <begin position="6"/>
        <end position="242"/>
    </location>
</feature>